<name>A0A0R3LQ52_9BRAD</name>
<sequence>MTGADKVVCQAATLLLLFTLISTPAKAQFAGGGGQDMMTQMAPMLEMMKAKMGKRRFAAMMQTMGPMMSRMMEGGGGGLGGMMGGGIPGGFGGGIPAGGGYMSDSYGINTGGMNFGGGDFMGMLGGAGGSELMSMVPQLMRMANVGGGRSGRRHRRR</sequence>
<gene>
    <name evidence="2" type="ORF">CQ12_28100</name>
</gene>
<evidence type="ECO:0000313" key="3">
    <source>
        <dbReference type="Proteomes" id="UP000050863"/>
    </source>
</evidence>
<dbReference type="STRING" id="280332.CQ12_28100"/>
<protein>
    <recommendedName>
        <fullName evidence="4">Signal recognition particle</fullName>
    </recommendedName>
</protein>
<dbReference type="OrthoDB" id="8256617at2"/>
<dbReference type="AlphaFoldDB" id="A0A0R3LQ52"/>
<feature type="chain" id="PRO_5006443287" description="Signal recognition particle" evidence="1">
    <location>
        <begin position="28"/>
        <end position="157"/>
    </location>
</feature>
<dbReference type="Proteomes" id="UP000050863">
    <property type="component" value="Unassembled WGS sequence"/>
</dbReference>
<accession>A0A0R3LQ52</accession>
<feature type="signal peptide" evidence="1">
    <location>
        <begin position="1"/>
        <end position="27"/>
    </location>
</feature>
<comment type="caution">
    <text evidence="2">The sequence shown here is derived from an EMBL/GenBank/DDBJ whole genome shotgun (WGS) entry which is preliminary data.</text>
</comment>
<organism evidence="2 3">
    <name type="scientific">Bradyrhizobium jicamae</name>
    <dbReference type="NCBI Taxonomy" id="280332"/>
    <lineage>
        <taxon>Bacteria</taxon>
        <taxon>Pseudomonadati</taxon>
        <taxon>Pseudomonadota</taxon>
        <taxon>Alphaproteobacteria</taxon>
        <taxon>Hyphomicrobiales</taxon>
        <taxon>Nitrobacteraceae</taxon>
        <taxon>Bradyrhizobium</taxon>
    </lineage>
</organism>
<proteinExistence type="predicted"/>
<keyword evidence="1" id="KW-0732">Signal</keyword>
<reference evidence="2 3" key="1">
    <citation type="submission" date="2014-03" db="EMBL/GenBank/DDBJ databases">
        <title>Bradyrhizobium valentinum sp. nov., isolated from effective nodules of Lupinus mariae-josephae, a lupine endemic of basic-lime soils in Eastern Spain.</title>
        <authorList>
            <person name="Duran D."/>
            <person name="Rey L."/>
            <person name="Navarro A."/>
            <person name="Busquets A."/>
            <person name="Imperial J."/>
            <person name="Ruiz-Argueso T."/>
        </authorList>
    </citation>
    <scope>NUCLEOTIDE SEQUENCE [LARGE SCALE GENOMIC DNA]</scope>
    <source>
        <strain evidence="2 3">PAC68</strain>
    </source>
</reference>
<evidence type="ECO:0008006" key="4">
    <source>
        <dbReference type="Google" id="ProtNLM"/>
    </source>
</evidence>
<keyword evidence="3" id="KW-1185">Reference proteome</keyword>
<evidence type="ECO:0000313" key="2">
    <source>
        <dbReference type="EMBL" id="KRR07709.1"/>
    </source>
</evidence>
<dbReference type="RefSeq" id="WP_057836124.1">
    <property type="nucleotide sequence ID" value="NZ_LLXZ01000097.1"/>
</dbReference>
<evidence type="ECO:0000256" key="1">
    <source>
        <dbReference type="SAM" id="SignalP"/>
    </source>
</evidence>
<dbReference type="EMBL" id="LLXZ01000097">
    <property type="protein sequence ID" value="KRR07709.1"/>
    <property type="molecule type" value="Genomic_DNA"/>
</dbReference>